<keyword evidence="2" id="KW-1185">Reference proteome</keyword>
<accession>A0A927CSE7</accession>
<evidence type="ECO:0000313" key="1">
    <source>
        <dbReference type="EMBL" id="MBD2872889.1"/>
    </source>
</evidence>
<comment type="caution">
    <text evidence="1">The sequence shown here is derived from an EMBL/GenBank/DDBJ whole genome shotgun (WGS) entry which is preliminary data.</text>
</comment>
<proteinExistence type="predicted"/>
<reference evidence="1" key="1">
    <citation type="submission" date="2020-09" db="EMBL/GenBank/DDBJ databases">
        <title>A novel bacterium of genus Paenibacillus, isolated from South China Sea.</title>
        <authorList>
            <person name="Huang H."/>
            <person name="Mo K."/>
            <person name="Hu Y."/>
        </authorList>
    </citation>
    <scope>NUCLEOTIDE SEQUENCE</scope>
    <source>
        <strain evidence="1">IB182493</strain>
    </source>
</reference>
<dbReference type="EMBL" id="JACXIY010000065">
    <property type="protein sequence ID" value="MBD2872889.1"/>
    <property type="molecule type" value="Genomic_DNA"/>
</dbReference>
<gene>
    <name evidence="1" type="ORF">IDH41_30450</name>
</gene>
<dbReference type="Proteomes" id="UP000632125">
    <property type="component" value="Unassembled WGS sequence"/>
</dbReference>
<sequence length="193" mass="21676">MRRAIRRLLTTLVVLVLLLGGAAWWLLSYIAPDERLDMRYEPIDVKAKVLDTAQQLKPELVLTESDITHLIKKHLQDKYGGGEGGAPMELAKDVRLDGADFQLEEGRLKARLNVTYKERIPAALDAVYALEWQPPNIALRPQSLTLKEIGLPLGLLEPVVVPLDLPLQDVVTVSDVQFQQDRVKILFKLQLGL</sequence>
<protein>
    <submittedName>
        <fullName evidence="1">Uncharacterized protein</fullName>
    </submittedName>
</protein>
<dbReference type="AlphaFoldDB" id="A0A927CSE7"/>
<dbReference type="RefSeq" id="WP_190867989.1">
    <property type="nucleotide sequence ID" value="NZ_JACXIY010000065.1"/>
</dbReference>
<organism evidence="1 2">
    <name type="scientific">Paenibacillus arenilitoris</name>
    <dbReference type="NCBI Taxonomy" id="2772299"/>
    <lineage>
        <taxon>Bacteria</taxon>
        <taxon>Bacillati</taxon>
        <taxon>Bacillota</taxon>
        <taxon>Bacilli</taxon>
        <taxon>Bacillales</taxon>
        <taxon>Paenibacillaceae</taxon>
        <taxon>Paenibacillus</taxon>
    </lineage>
</organism>
<name>A0A927CSE7_9BACL</name>
<evidence type="ECO:0000313" key="2">
    <source>
        <dbReference type="Proteomes" id="UP000632125"/>
    </source>
</evidence>